<accession>A0A383RFV0</accession>
<evidence type="ECO:0000313" key="2">
    <source>
        <dbReference type="Proteomes" id="UP000304148"/>
    </source>
</evidence>
<sequence>MILYSLSPGKNLATQSEVIKYAVVAELADALDSGSSGSNIVEVRVLSTAPYFHQRILMLMRFFLYLNDLNNPVVDDYRQRGVFTFPPLRIINFPSDCMR</sequence>
<organism evidence="1 2">
    <name type="scientific">Paenibacillus alvei</name>
    <name type="common">Bacillus alvei</name>
    <dbReference type="NCBI Taxonomy" id="44250"/>
    <lineage>
        <taxon>Bacteria</taxon>
        <taxon>Bacillati</taxon>
        <taxon>Bacillota</taxon>
        <taxon>Bacilli</taxon>
        <taxon>Bacillales</taxon>
        <taxon>Paenibacillaceae</taxon>
        <taxon>Paenibacillus</taxon>
    </lineage>
</organism>
<protein>
    <submittedName>
        <fullName evidence="1">Uncharacterized protein</fullName>
    </submittedName>
</protein>
<dbReference type="AlphaFoldDB" id="A0A383RFV0"/>
<dbReference type="EMBL" id="LS992241">
    <property type="protein sequence ID" value="SYX85156.1"/>
    <property type="molecule type" value="Genomic_DNA"/>
</dbReference>
<gene>
    <name evidence="1" type="ORF">PBLR_13578</name>
</gene>
<evidence type="ECO:0000313" key="1">
    <source>
        <dbReference type="EMBL" id="SYX85156.1"/>
    </source>
</evidence>
<name>A0A383RFV0_PAEAL</name>
<dbReference type="Proteomes" id="UP000304148">
    <property type="component" value="Chromosome"/>
</dbReference>
<reference evidence="2" key="1">
    <citation type="submission" date="2018-08" db="EMBL/GenBank/DDBJ databases">
        <authorList>
            <person name="Chevrot R."/>
        </authorList>
    </citation>
    <scope>NUCLEOTIDE SEQUENCE [LARGE SCALE GENOMIC DNA]</scope>
</reference>
<proteinExistence type="predicted"/>
<dbReference type="AntiFam" id="ANF00015">
    <property type="entry name" value="tRNA translation"/>
</dbReference>